<proteinExistence type="predicted"/>
<keyword evidence="3" id="KW-0732">Signal</keyword>
<feature type="compositionally biased region" description="Acidic residues" evidence="1">
    <location>
        <begin position="208"/>
        <end position="224"/>
    </location>
</feature>
<feature type="signal peptide" evidence="3">
    <location>
        <begin position="1"/>
        <end position="24"/>
    </location>
</feature>
<keyword evidence="2" id="KW-0472">Membrane</keyword>
<dbReference type="RefSeq" id="WP_106286527.1">
    <property type="nucleotide sequence ID" value="NZ_PVTX01000006.1"/>
</dbReference>
<dbReference type="Proteomes" id="UP000239895">
    <property type="component" value="Unassembled WGS sequence"/>
</dbReference>
<gene>
    <name evidence="4" type="ORF">BCL65_106144</name>
</gene>
<accession>A0ABX5EDM0</accession>
<organism evidence="4 5">
    <name type="scientific">Isoptericola halotolerans</name>
    <dbReference type="NCBI Taxonomy" id="300560"/>
    <lineage>
        <taxon>Bacteria</taxon>
        <taxon>Bacillati</taxon>
        <taxon>Actinomycetota</taxon>
        <taxon>Actinomycetes</taxon>
        <taxon>Micrococcales</taxon>
        <taxon>Promicromonosporaceae</taxon>
        <taxon>Isoptericola</taxon>
    </lineage>
</organism>
<keyword evidence="2" id="KW-0812">Transmembrane</keyword>
<comment type="caution">
    <text evidence="4">The sequence shown here is derived from an EMBL/GenBank/DDBJ whole genome shotgun (WGS) entry which is preliminary data.</text>
</comment>
<name>A0ABX5EDM0_9MICO</name>
<protein>
    <submittedName>
        <fullName evidence="4">Uncharacterized protein</fullName>
    </submittedName>
</protein>
<reference evidence="4 5" key="1">
    <citation type="submission" date="2018-03" db="EMBL/GenBank/DDBJ databases">
        <title>Comparative analysis of microorganisms from saline springs in Andes Mountain Range, Colombia.</title>
        <authorList>
            <person name="Rubin E."/>
        </authorList>
    </citation>
    <scope>NUCLEOTIDE SEQUENCE [LARGE SCALE GENOMIC DNA]</scope>
    <source>
        <strain evidence="4 5">CG 23</strain>
    </source>
</reference>
<sequence>MRTPLALGAAVLLALGLTAGPAAATGGGDRHWDGHGDSRIGDRWDGGEVEKGGKTYGWPEDTRTWGDNVCPDMDVAKTDVDGERETITLTAPEGKLISAYCVKAGSAQQGDGPKIVTLDEPVAEVTISYVAGGKCKAISHYAVAYVDAGTPTDVPDESTDPTPKPTPSTPDGETPPAEEPGDDPSDQPSPSPSAELPDETPEVPGGEEPGEPAVETEEPTTDESPDPRPQTVAPVEPGAGEGDEPRASEVAVELDADEAETVRAQTQAELPQTGPGRAIGITLGALALVGAGVGAVLYARSRRASA</sequence>
<evidence type="ECO:0000313" key="5">
    <source>
        <dbReference type="Proteomes" id="UP000239895"/>
    </source>
</evidence>
<evidence type="ECO:0000256" key="3">
    <source>
        <dbReference type="SAM" id="SignalP"/>
    </source>
</evidence>
<evidence type="ECO:0000313" key="4">
    <source>
        <dbReference type="EMBL" id="PRZ06469.1"/>
    </source>
</evidence>
<feature type="region of interest" description="Disordered" evidence="1">
    <location>
        <begin position="149"/>
        <end position="249"/>
    </location>
</feature>
<feature type="chain" id="PRO_5047033961" evidence="3">
    <location>
        <begin position="25"/>
        <end position="306"/>
    </location>
</feature>
<evidence type="ECO:0000256" key="2">
    <source>
        <dbReference type="SAM" id="Phobius"/>
    </source>
</evidence>
<evidence type="ECO:0000256" key="1">
    <source>
        <dbReference type="SAM" id="MobiDB-lite"/>
    </source>
</evidence>
<feature type="compositionally biased region" description="Basic and acidic residues" evidence="1">
    <location>
        <begin position="28"/>
        <end position="53"/>
    </location>
</feature>
<feature type="transmembrane region" description="Helical" evidence="2">
    <location>
        <begin position="278"/>
        <end position="299"/>
    </location>
</feature>
<feature type="region of interest" description="Disordered" evidence="1">
    <location>
        <begin position="24"/>
        <end position="58"/>
    </location>
</feature>
<keyword evidence="2" id="KW-1133">Transmembrane helix</keyword>
<keyword evidence="5" id="KW-1185">Reference proteome</keyword>
<dbReference type="EMBL" id="PVTX01000006">
    <property type="protein sequence ID" value="PRZ06469.1"/>
    <property type="molecule type" value="Genomic_DNA"/>
</dbReference>